<evidence type="ECO:0000256" key="3">
    <source>
        <dbReference type="ARBA" id="ARBA00023110"/>
    </source>
</evidence>
<evidence type="ECO:0000256" key="4">
    <source>
        <dbReference type="PROSITE-ProRule" id="PRU00277"/>
    </source>
</evidence>
<dbReference type="InterPro" id="IPR046357">
    <property type="entry name" value="PPIase_dom_sf"/>
</dbReference>
<dbReference type="SUPFAM" id="SSF54534">
    <property type="entry name" value="FKBP-like"/>
    <property type="match status" value="1"/>
</dbReference>
<name>A0ABQ1QU69_9FLAO</name>
<organism evidence="7 8">
    <name type="scientific">Muriicola marianensis</name>
    <dbReference type="NCBI Taxonomy" id="1324801"/>
    <lineage>
        <taxon>Bacteria</taxon>
        <taxon>Pseudomonadati</taxon>
        <taxon>Bacteroidota</taxon>
        <taxon>Flavobacteriia</taxon>
        <taxon>Flavobacteriales</taxon>
        <taxon>Flavobacteriaceae</taxon>
        <taxon>Muriicola</taxon>
    </lineage>
</organism>
<feature type="domain" description="PPIase FKBP-type" evidence="6">
    <location>
        <begin position="130"/>
        <end position="228"/>
    </location>
</feature>
<dbReference type="PROSITE" id="PS51257">
    <property type="entry name" value="PROKAR_LIPOPROTEIN"/>
    <property type="match status" value="1"/>
</dbReference>
<keyword evidence="3 4" id="KW-0697">Rotamase</keyword>
<reference evidence="8" key="1">
    <citation type="journal article" date="2019" name="Int. J. Syst. Evol. Microbiol.">
        <title>The Global Catalogue of Microorganisms (GCM) 10K type strain sequencing project: providing services to taxonomists for standard genome sequencing and annotation.</title>
        <authorList>
            <consortium name="The Broad Institute Genomics Platform"/>
            <consortium name="The Broad Institute Genome Sequencing Center for Infectious Disease"/>
            <person name="Wu L."/>
            <person name="Ma J."/>
        </authorList>
    </citation>
    <scope>NUCLEOTIDE SEQUENCE [LARGE SCALE GENOMIC DNA]</scope>
    <source>
        <strain evidence="8">CGMCC 1.12606</strain>
    </source>
</reference>
<sequence length="314" mass="34588">MPIKKAVLAAFVSFLILSCGNDDGPGFEVIPPRALSEVVIEDEAAIQEYLQTHFYNYEEFENPPADFDFRIKLDTIAGDNSGKRPLIDDVQSISIEVSSEDFELEDNETVTHTLYYLIAREGTGNTPTAADSTYIRYEGSLLTGVLFDGTGDYNWQYLPFFLRGYGQAITKFKAGSDIQVNPDGTTEITDSGIGVMFLPSGLAYFNGTPSGIPAYSPLIFKVSLGLYVEETDYDNDGIPSILEDLNGDGDVTNDNTDESEERRLRVPRLPNHIDPDDDGDGIPTRDEIIIDAQGNITFPDSDNDGIPDYLDIDS</sequence>
<dbReference type="Gene3D" id="3.10.50.40">
    <property type="match status" value="1"/>
</dbReference>
<evidence type="ECO:0000259" key="6">
    <source>
        <dbReference type="PROSITE" id="PS50059"/>
    </source>
</evidence>
<evidence type="ECO:0000313" key="8">
    <source>
        <dbReference type="Proteomes" id="UP000625780"/>
    </source>
</evidence>
<dbReference type="EMBL" id="BMFH01000001">
    <property type="protein sequence ID" value="GGD43073.1"/>
    <property type="molecule type" value="Genomic_DNA"/>
</dbReference>
<dbReference type="RefSeq" id="WP_188369362.1">
    <property type="nucleotide sequence ID" value="NZ_BMFH01000001.1"/>
</dbReference>
<dbReference type="Proteomes" id="UP000625780">
    <property type="component" value="Unassembled WGS sequence"/>
</dbReference>
<dbReference type="EC" id="5.2.1.8" evidence="2 4"/>
<comment type="caution">
    <text evidence="7">The sequence shown here is derived from an EMBL/GenBank/DDBJ whole genome shotgun (WGS) entry which is preliminary data.</text>
</comment>
<gene>
    <name evidence="7" type="ORF">GCM10011361_07520</name>
</gene>
<evidence type="ECO:0000256" key="5">
    <source>
        <dbReference type="SAM" id="MobiDB-lite"/>
    </source>
</evidence>
<dbReference type="InterPro" id="IPR001179">
    <property type="entry name" value="PPIase_FKBP_dom"/>
</dbReference>
<comment type="catalytic activity">
    <reaction evidence="1 4">
        <text>[protein]-peptidylproline (omega=180) = [protein]-peptidylproline (omega=0)</text>
        <dbReference type="Rhea" id="RHEA:16237"/>
        <dbReference type="Rhea" id="RHEA-COMP:10747"/>
        <dbReference type="Rhea" id="RHEA-COMP:10748"/>
        <dbReference type="ChEBI" id="CHEBI:83833"/>
        <dbReference type="ChEBI" id="CHEBI:83834"/>
        <dbReference type="EC" id="5.2.1.8"/>
    </reaction>
</comment>
<keyword evidence="8" id="KW-1185">Reference proteome</keyword>
<dbReference type="PROSITE" id="PS50059">
    <property type="entry name" value="FKBP_PPIASE"/>
    <property type="match status" value="1"/>
</dbReference>
<keyword evidence="4" id="KW-0413">Isomerase</keyword>
<feature type="region of interest" description="Disordered" evidence="5">
    <location>
        <begin position="244"/>
        <end position="263"/>
    </location>
</feature>
<proteinExistence type="predicted"/>
<evidence type="ECO:0000256" key="2">
    <source>
        <dbReference type="ARBA" id="ARBA00013194"/>
    </source>
</evidence>
<accession>A0ABQ1QU69</accession>
<evidence type="ECO:0000256" key="1">
    <source>
        <dbReference type="ARBA" id="ARBA00000971"/>
    </source>
</evidence>
<protein>
    <recommendedName>
        <fullName evidence="2 4">peptidylprolyl isomerase</fullName>
        <ecNumber evidence="2 4">5.2.1.8</ecNumber>
    </recommendedName>
</protein>
<evidence type="ECO:0000313" key="7">
    <source>
        <dbReference type="EMBL" id="GGD43073.1"/>
    </source>
</evidence>